<dbReference type="PROSITE" id="PS50865">
    <property type="entry name" value="ZF_MYND_2"/>
    <property type="match status" value="1"/>
</dbReference>
<keyword evidence="5" id="KW-0847">Vitamin C</keyword>
<dbReference type="GO" id="GO:0071456">
    <property type="term" value="P:cellular response to hypoxia"/>
    <property type="evidence" value="ECO:0007669"/>
    <property type="project" value="TreeGrafter"/>
</dbReference>
<feature type="domain" description="Fe2OG dioxygenase" evidence="13">
    <location>
        <begin position="318"/>
        <end position="417"/>
    </location>
</feature>
<comment type="cofactor">
    <cofactor evidence="1">
        <name>L-ascorbate</name>
        <dbReference type="ChEBI" id="CHEBI:38290"/>
    </cofactor>
</comment>
<organism evidence="14 15">
    <name type="scientific">Blomia tropicalis</name>
    <name type="common">Mite</name>
    <dbReference type="NCBI Taxonomy" id="40697"/>
    <lineage>
        <taxon>Eukaryota</taxon>
        <taxon>Metazoa</taxon>
        <taxon>Ecdysozoa</taxon>
        <taxon>Arthropoda</taxon>
        <taxon>Chelicerata</taxon>
        <taxon>Arachnida</taxon>
        <taxon>Acari</taxon>
        <taxon>Acariformes</taxon>
        <taxon>Sarcoptiformes</taxon>
        <taxon>Astigmata</taxon>
        <taxon>Glycyphagoidea</taxon>
        <taxon>Echimyopodidae</taxon>
        <taxon>Blomia</taxon>
    </lineage>
</organism>
<evidence type="ECO:0000313" key="15">
    <source>
        <dbReference type="Proteomes" id="UP001142055"/>
    </source>
</evidence>
<dbReference type="PROSITE" id="PS51471">
    <property type="entry name" value="FE2OG_OXY"/>
    <property type="match status" value="1"/>
</dbReference>
<dbReference type="GO" id="GO:0031418">
    <property type="term" value="F:L-ascorbic acid binding"/>
    <property type="evidence" value="ECO:0007669"/>
    <property type="project" value="UniProtKB-KW"/>
</dbReference>
<keyword evidence="3 11" id="KW-0863">Zinc-finger</keyword>
<dbReference type="SUPFAM" id="SSF144232">
    <property type="entry name" value="HIT/MYND zinc finger-like"/>
    <property type="match status" value="1"/>
</dbReference>
<dbReference type="Pfam" id="PF01753">
    <property type="entry name" value="zf-MYND"/>
    <property type="match status" value="1"/>
</dbReference>
<dbReference type="Pfam" id="PF13640">
    <property type="entry name" value="2OG-FeII_Oxy_3"/>
    <property type="match status" value="1"/>
</dbReference>
<dbReference type="GO" id="GO:0008198">
    <property type="term" value="F:ferrous iron binding"/>
    <property type="evidence" value="ECO:0007669"/>
    <property type="project" value="TreeGrafter"/>
</dbReference>
<keyword evidence="8" id="KW-0408">Iron</keyword>
<feature type="domain" description="MYND-type" evidence="12">
    <location>
        <begin position="3"/>
        <end position="40"/>
    </location>
</feature>
<accession>A0A9Q0M2T3</accession>
<dbReference type="PROSITE" id="PS01360">
    <property type="entry name" value="ZF_MYND_1"/>
    <property type="match status" value="1"/>
</dbReference>
<dbReference type="EMBL" id="JAPWDV010000003">
    <property type="protein sequence ID" value="KAJ6218191.1"/>
    <property type="molecule type" value="Genomic_DNA"/>
</dbReference>
<evidence type="ECO:0000256" key="3">
    <source>
        <dbReference type="ARBA" id="ARBA00022771"/>
    </source>
</evidence>
<dbReference type="Proteomes" id="UP001142055">
    <property type="component" value="Chromosome 3"/>
</dbReference>
<dbReference type="EC" id="1.14.11.29" evidence="9"/>
<evidence type="ECO:0000256" key="8">
    <source>
        <dbReference type="ARBA" id="ARBA00023004"/>
    </source>
</evidence>
<dbReference type="PANTHER" id="PTHR12907:SF26">
    <property type="entry name" value="HIF PROLYL HYDROXYLASE, ISOFORM C"/>
    <property type="match status" value="1"/>
</dbReference>
<dbReference type="InterPro" id="IPR051559">
    <property type="entry name" value="HIF_prolyl_hydroxylases"/>
</dbReference>
<comment type="catalytic activity">
    <reaction evidence="10">
        <text>L-prolyl-[hypoxia-inducible factor alpha subunit] + 2-oxoglutarate + O2 = trans-4-hydroxy-L-prolyl-[hypoxia-inducible factor alpha subunit] + succinate + CO2</text>
        <dbReference type="Rhea" id="RHEA:48400"/>
        <dbReference type="Rhea" id="RHEA-COMP:12093"/>
        <dbReference type="Rhea" id="RHEA-COMP:12094"/>
        <dbReference type="ChEBI" id="CHEBI:15379"/>
        <dbReference type="ChEBI" id="CHEBI:16526"/>
        <dbReference type="ChEBI" id="CHEBI:16810"/>
        <dbReference type="ChEBI" id="CHEBI:30031"/>
        <dbReference type="ChEBI" id="CHEBI:50342"/>
        <dbReference type="ChEBI" id="CHEBI:61965"/>
        <dbReference type="EC" id="1.14.11.29"/>
    </reaction>
</comment>
<keyword evidence="2" id="KW-0479">Metal-binding</keyword>
<reference evidence="14" key="1">
    <citation type="submission" date="2022-12" db="EMBL/GenBank/DDBJ databases">
        <title>Genome assemblies of Blomia tropicalis.</title>
        <authorList>
            <person name="Cui Y."/>
        </authorList>
    </citation>
    <scope>NUCLEOTIDE SEQUENCE</scope>
    <source>
        <tissue evidence="14">Adult mites</tissue>
    </source>
</reference>
<protein>
    <recommendedName>
        <fullName evidence="9">hypoxia-inducible factor-proline dioxygenase</fullName>
        <ecNumber evidence="9">1.14.11.29</ecNumber>
    </recommendedName>
</protein>
<dbReference type="InterPro" id="IPR005123">
    <property type="entry name" value="Oxoglu/Fe-dep_dioxygenase_dom"/>
</dbReference>
<dbReference type="GO" id="GO:0008270">
    <property type="term" value="F:zinc ion binding"/>
    <property type="evidence" value="ECO:0007669"/>
    <property type="project" value="UniProtKB-KW"/>
</dbReference>
<evidence type="ECO:0000256" key="1">
    <source>
        <dbReference type="ARBA" id="ARBA00001961"/>
    </source>
</evidence>
<evidence type="ECO:0000256" key="4">
    <source>
        <dbReference type="ARBA" id="ARBA00022833"/>
    </source>
</evidence>
<dbReference type="SMART" id="SM00702">
    <property type="entry name" value="P4Hc"/>
    <property type="match status" value="1"/>
</dbReference>
<dbReference type="PANTHER" id="PTHR12907">
    <property type="entry name" value="EGL NINE HOMOLOG-RELATED"/>
    <property type="match status" value="1"/>
</dbReference>
<evidence type="ECO:0000256" key="7">
    <source>
        <dbReference type="ARBA" id="ARBA00023002"/>
    </source>
</evidence>
<evidence type="ECO:0000256" key="10">
    <source>
        <dbReference type="ARBA" id="ARBA00049134"/>
    </source>
</evidence>
<dbReference type="GO" id="GO:0160082">
    <property type="term" value="F:hypoxia-inducible factor-proline dioxygenase activity"/>
    <property type="evidence" value="ECO:0007669"/>
    <property type="project" value="UniProtKB-EC"/>
</dbReference>
<evidence type="ECO:0000259" key="13">
    <source>
        <dbReference type="PROSITE" id="PS51471"/>
    </source>
</evidence>
<evidence type="ECO:0000256" key="5">
    <source>
        <dbReference type="ARBA" id="ARBA00022896"/>
    </source>
</evidence>
<keyword evidence="7" id="KW-0560">Oxidoreductase</keyword>
<gene>
    <name evidence="14" type="ORF">RDWZM_009348</name>
</gene>
<sequence length="444" mass="49788">MPCEVCGLTTNLMSCGRCLNVNYCTREHQIIHWKEHKKTCKQSSQHKQPTAQSRNFEMAVPSSDGTFDYKNDQVLLVSSSSNGSNGNHGTTTNHISMRSIQEDVLVNSYNTTSGKSSQFSNSLDSGVLNSQENVGLNENRPIVVGGGGGGGGGGGSDFNTQICPSMASLNVCDTSKSNIRTTSAPTPESSFNTCMIPSKFAPNRDTFVKNLENYCQIILNDMNQYGFCVIDNFLQNGDAILNEVLHLYQRGWFQAGQVVNNKANSNSKLIRGDQIIWVDGSEPICTNIGFLIQILDSIVQRCNTMFAVGEFLKYTITRRTKAMIACYPGNYTKYVRHIDNPNSDGRCITSIYYLNKDYDREKHGGVLRLFPQMNDGIVADIEPKFNRVIFFWSDRRNPHEVMPSARMRFAITVWYFDTSERAKAIQKYKENSIQYPNDKDLAPF</sequence>
<dbReference type="InterPro" id="IPR006620">
    <property type="entry name" value="Pro_4_hyd_alph"/>
</dbReference>
<evidence type="ECO:0000256" key="9">
    <source>
        <dbReference type="ARBA" id="ARBA00039004"/>
    </source>
</evidence>
<keyword evidence="6" id="KW-0223">Dioxygenase</keyword>
<evidence type="ECO:0000313" key="14">
    <source>
        <dbReference type="EMBL" id="KAJ6218191.1"/>
    </source>
</evidence>
<dbReference type="InterPro" id="IPR002893">
    <property type="entry name" value="Znf_MYND"/>
</dbReference>
<evidence type="ECO:0000256" key="11">
    <source>
        <dbReference type="PROSITE-ProRule" id="PRU00134"/>
    </source>
</evidence>
<comment type="caution">
    <text evidence="14">The sequence shown here is derived from an EMBL/GenBank/DDBJ whole genome shotgun (WGS) entry which is preliminary data.</text>
</comment>
<dbReference type="Gene3D" id="2.60.120.620">
    <property type="entry name" value="q2cbj1_9rhob like domain"/>
    <property type="match status" value="1"/>
</dbReference>
<dbReference type="Gene3D" id="6.10.140.2220">
    <property type="match status" value="1"/>
</dbReference>
<dbReference type="InterPro" id="IPR044862">
    <property type="entry name" value="Pro_4_hyd_alph_FE2OG_OXY"/>
</dbReference>
<keyword evidence="15" id="KW-1185">Reference proteome</keyword>
<name>A0A9Q0M2T3_BLOTA</name>
<evidence type="ECO:0000256" key="6">
    <source>
        <dbReference type="ARBA" id="ARBA00022964"/>
    </source>
</evidence>
<evidence type="ECO:0000256" key="2">
    <source>
        <dbReference type="ARBA" id="ARBA00022723"/>
    </source>
</evidence>
<proteinExistence type="predicted"/>
<keyword evidence="4" id="KW-0862">Zinc</keyword>
<evidence type="ECO:0000259" key="12">
    <source>
        <dbReference type="PROSITE" id="PS50865"/>
    </source>
</evidence>
<dbReference type="AlphaFoldDB" id="A0A9Q0M2T3"/>